<comment type="caution">
    <text evidence="2">The sequence shown here is derived from an EMBL/GenBank/DDBJ whole genome shotgun (WGS) entry which is preliminary data.</text>
</comment>
<keyword evidence="1" id="KW-0472">Membrane</keyword>
<dbReference type="EMBL" id="JAVDYF010000001">
    <property type="protein sequence ID" value="MDR7354093.1"/>
    <property type="molecule type" value="Genomic_DNA"/>
</dbReference>
<evidence type="ECO:0000313" key="3">
    <source>
        <dbReference type="Proteomes" id="UP001183619"/>
    </source>
</evidence>
<keyword evidence="1" id="KW-1133">Transmembrane helix</keyword>
<evidence type="ECO:0000313" key="2">
    <source>
        <dbReference type="EMBL" id="MDR7354093.1"/>
    </source>
</evidence>
<dbReference type="Proteomes" id="UP001183619">
    <property type="component" value="Unassembled WGS sequence"/>
</dbReference>
<keyword evidence="1" id="KW-0812">Transmembrane</keyword>
<reference evidence="2 3" key="1">
    <citation type="submission" date="2023-07" db="EMBL/GenBank/DDBJ databases">
        <title>Sequencing the genomes of 1000 actinobacteria strains.</title>
        <authorList>
            <person name="Klenk H.-P."/>
        </authorList>
    </citation>
    <scope>NUCLEOTIDE SEQUENCE [LARGE SCALE GENOMIC DNA]</scope>
    <source>
        <strain evidence="2 3">DSM 44508</strain>
    </source>
</reference>
<keyword evidence="3" id="KW-1185">Reference proteome</keyword>
<protein>
    <submittedName>
        <fullName evidence="2">Flp pilus assembly protein TadG</fullName>
    </submittedName>
</protein>
<feature type="transmembrane region" description="Helical" evidence="1">
    <location>
        <begin position="20"/>
        <end position="43"/>
    </location>
</feature>
<accession>A0ABU2B655</accession>
<organism evidence="2 3">
    <name type="scientific">Corynebacterium felinum</name>
    <dbReference type="NCBI Taxonomy" id="131318"/>
    <lineage>
        <taxon>Bacteria</taxon>
        <taxon>Bacillati</taxon>
        <taxon>Actinomycetota</taxon>
        <taxon>Actinomycetes</taxon>
        <taxon>Mycobacteriales</taxon>
        <taxon>Corynebacteriaceae</taxon>
        <taxon>Corynebacterium</taxon>
    </lineage>
</organism>
<evidence type="ECO:0000256" key="1">
    <source>
        <dbReference type="SAM" id="Phobius"/>
    </source>
</evidence>
<sequence>MRRWAADEHGSTTIETALGFSSLVLIFSLLLAGLMTVATYISAIDTAGAAARAAAIGEPYTPSRGEVIIEESGAKITATATIPSFFGAISAHAVFVNEQSLTQP</sequence>
<proteinExistence type="predicted"/>
<dbReference type="RefSeq" id="WP_290259052.1">
    <property type="nucleotide sequence ID" value="NZ_BAAAJS010000077.1"/>
</dbReference>
<name>A0ABU2B655_9CORY</name>
<gene>
    <name evidence="2" type="ORF">J2S37_000631</name>
</gene>